<keyword evidence="4" id="KW-0546">Nucleotide metabolism</keyword>
<dbReference type="Gene3D" id="2.70.40.10">
    <property type="match status" value="1"/>
</dbReference>
<protein>
    <recommendedName>
        <fullName evidence="3">dUTP diphosphatase</fullName>
        <ecNumber evidence="3">3.6.1.23</ecNumber>
    </recommendedName>
</protein>
<comment type="similarity">
    <text evidence="2">Belongs to the dUTPase family.</text>
</comment>
<dbReference type="InterPro" id="IPR008181">
    <property type="entry name" value="dUTPase"/>
</dbReference>
<dbReference type="GO" id="GO:0046081">
    <property type="term" value="P:dUTP catabolic process"/>
    <property type="evidence" value="ECO:0007669"/>
    <property type="project" value="InterPro"/>
</dbReference>
<name>A0A0K8TNR4_TABBR</name>
<dbReference type="PANTHER" id="PTHR11241:SF0">
    <property type="entry name" value="DEOXYURIDINE 5'-TRIPHOSPHATE NUCLEOTIDOHYDROLASE"/>
    <property type="match status" value="1"/>
</dbReference>
<dbReference type="EC" id="3.6.1.23" evidence="3"/>
<reference evidence="6" key="1">
    <citation type="journal article" date="2015" name="Insect Biochem. Mol. Biol.">
        <title>An insight into the sialome of the horse fly, Tabanus bromius.</title>
        <authorList>
            <person name="Ribeiro J.M."/>
            <person name="Kazimirova M."/>
            <person name="Takac P."/>
            <person name="Andersen J.F."/>
            <person name="Francischetti I.M."/>
        </authorList>
    </citation>
    <scope>NUCLEOTIDE SEQUENCE</scope>
</reference>
<evidence type="ECO:0000259" key="5">
    <source>
        <dbReference type="Pfam" id="PF00692"/>
    </source>
</evidence>
<feature type="non-terminal residue" evidence="6">
    <location>
        <position position="151"/>
    </location>
</feature>
<evidence type="ECO:0000256" key="3">
    <source>
        <dbReference type="ARBA" id="ARBA00012379"/>
    </source>
</evidence>
<dbReference type="SUPFAM" id="SSF51283">
    <property type="entry name" value="dUTPase-like"/>
    <property type="match status" value="1"/>
</dbReference>
<evidence type="ECO:0000256" key="2">
    <source>
        <dbReference type="ARBA" id="ARBA00006581"/>
    </source>
</evidence>
<feature type="domain" description="dUTPase-like" evidence="5">
    <location>
        <begin position="19"/>
        <end position="110"/>
    </location>
</feature>
<dbReference type="InterPro" id="IPR036157">
    <property type="entry name" value="dUTPase-like_sf"/>
</dbReference>
<evidence type="ECO:0000313" key="6">
    <source>
        <dbReference type="EMBL" id="JAI15783.1"/>
    </source>
</evidence>
<dbReference type="PANTHER" id="PTHR11241">
    <property type="entry name" value="DEOXYURIDINE 5'-TRIPHOSPHATE NUCLEOTIDOHYDROLASE"/>
    <property type="match status" value="1"/>
</dbReference>
<dbReference type="InterPro" id="IPR029054">
    <property type="entry name" value="dUTPase-like"/>
</dbReference>
<accession>A0A0K8TNR4</accession>
<proteinExistence type="evidence at transcript level"/>
<comment type="pathway">
    <text evidence="1">Pyrimidine metabolism; dUMP biosynthesis; dUMP from dCTP (dUTP route): step 2/2.</text>
</comment>
<evidence type="ECO:0000256" key="4">
    <source>
        <dbReference type="ARBA" id="ARBA00023080"/>
    </source>
</evidence>
<dbReference type="GO" id="GO:0006226">
    <property type="term" value="P:dUMP biosynthetic process"/>
    <property type="evidence" value="ECO:0007669"/>
    <property type="project" value="InterPro"/>
</dbReference>
<feature type="non-terminal residue" evidence="6">
    <location>
        <position position="1"/>
    </location>
</feature>
<evidence type="ECO:0000256" key="1">
    <source>
        <dbReference type="ARBA" id="ARBA00005142"/>
    </source>
</evidence>
<dbReference type="GO" id="GO:0004170">
    <property type="term" value="F:dUTP diphosphatase activity"/>
    <property type="evidence" value="ECO:0007669"/>
    <property type="project" value="UniProtKB-EC"/>
</dbReference>
<dbReference type="Pfam" id="PF00692">
    <property type="entry name" value="dUTPase"/>
    <property type="match status" value="1"/>
</dbReference>
<organism evidence="6">
    <name type="scientific">Tabanus bromius</name>
    <name type="common">Band-eyed brown horse fly</name>
    <dbReference type="NCBI Taxonomy" id="304241"/>
    <lineage>
        <taxon>Eukaryota</taxon>
        <taxon>Metazoa</taxon>
        <taxon>Ecdysozoa</taxon>
        <taxon>Arthropoda</taxon>
        <taxon>Hexapoda</taxon>
        <taxon>Insecta</taxon>
        <taxon>Pterygota</taxon>
        <taxon>Neoptera</taxon>
        <taxon>Endopterygota</taxon>
        <taxon>Diptera</taxon>
        <taxon>Brachycera</taxon>
        <taxon>Tabanomorpha</taxon>
        <taxon>Tabanoidea</taxon>
        <taxon>Tabanidae</taxon>
        <taxon>Tabanus</taxon>
    </lineage>
</organism>
<dbReference type="GO" id="GO:0000287">
    <property type="term" value="F:magnesium ion binding"/>
    <property type="evidence" value="ECO:0007669"/>
    <property type="project" value="InterPro"/>
</dbReference>
<dbReference type="AlphaFoldDB" id="A0A0K8TNR4"/>
<dbReference type="EMBL" id="GDAI01001820">
    <property type="protein sequence ID" value="JAI15783.1"/>
    <property type="molecule type" value="mRNA"/>
</dbReference>
<sequence>KLTANAYEPEYDCNTAIPGYTLASAYDYSIPAGGVCTIDTDIAFKFPSGYHGRLVARRELAKQRVVLATSDFSGVDNIGVTVMLINHHDRPIAIRHGCIVACLVLEQTVNHWYSYSVAEKQVYPICTRPETNYTRDVATQTVPMNRRWCKY</sequence>